<feature type="non-terminal residue" evidence="1">
    <location>
        <position position="1"/>
    </location>
</feature>
<evidence type="ECO:0000313" key="1">
    <source>
        <dbReference type="EMBL" id="KAI4809209.1"/>
    </source>
</evidence>
<accession>A0ACB9W8V3</accession>
<name>A0ACB9W8V3_CHAAC</name>
<dbReference type="Proteomes" id="UP001057452">
    <property type="component" value="Chromosome 17"/>
</dbReference>
<sequence length="56" mass="6506">TKEGVLPRLCATERRLSKDSQLSEKYQEELNELTELGYVQRIPNEQAEQLGHYVSK</sequence>
<organism evidence="1 2">
    <name type="scientific">Chaenocephalus aceratus</name>
    <name type="common">Blackfin icefish</name>
    <name type="synonym">Chaenichthys aceratus</name>
    <dbReference type="NCBI Taxonomy" id="36190"/>
    <lineage>
        <taxon>Eukaryota</taxon>
        <taxon>Metazoa</taxon>
        <taxon>Chordata</taxon>
        <taxon>Craniata</taxon>
        <taxon>Vertebrata</taxon>
        <taxon>Euteleostomi</taxon>
        <taxon>Actinopterygii</taxon>
        <taxon>Neopterygii</taxon>
        <taxon>Teleostei</taxon>
        <taxon>Neoteleostei</taxon>
        <taxon>Acanthomorphata</taxon>
        <taxon>Eupercaria</taxon>
        <taxon>Perciformes</taxon>
        <taxon>Notothenioidei</taxon>
        <taxon>Channichthyidae</taxon>
        <taxon>Chaenocephalus</taxon>
    </lineage>
</organism>
<evidence type="ECO:0000313" key="2">
    <source>
        <dbReference type="Proteomes" id="UP001057452"/>
    </source>
</evidence>
<feature type="non-terminal residue" evidence="1">
    <location>
        <position position="56"/>
    </location>
</feature>
<keyword evidence="2" id="KW-1185">Reference proteome</keyword>
<reference evidence="1" key="1">
    <citation type="submission" date="2022-05" db="EMBL/GenBank/DDBJ databases">
        <title>Chromosome-level genome of Chaenocephalus aceratus.</title>
        <authorList>
            <person name="Park H."/>
        </authorList>
    </citation>
    <scope>NUCLEOTIDE SEQUENCE</scope>
    <source>
        <strain evidence="1">KU_202001</strain>
    </source>
</reference>
<dbReference type="EMBL" id="CM043801">
    <property type="protein sequence ID" value="KAI4809209.1"/>
    <property type="molecule type" value="Genomic_DNA"/>
</dbReference>
<gene>
    <name evidence="1" type="ORF">KUCAC02_018115</name>
</gene>
<protein>
    <submittedName>
        <fullName evidence="1">Uncharacterized protein</fullName>
    </submittedName>
</protein>
<proteinExistence type="predicted"/>
<comment type="caution">
    <text evidence="1">The sequence shown here is derived from an EMBL/GenBank/DDBJ whole genome shotgun (WGS) entry which is preliminary data.</text>
</comment>